<dbReference type="GO" id="GO:0043565">
    <property type="term" value="F:sequence-specific DNA binding"/>
    <property type="evidence" value="ECO:0007669"/>
    <property type="project" value="InterPro"/>
</dbReference>
<evidence type="ECO:0000256" key="2">
    <source>
        <dbReference type="ARBA" id="ARBA00023125"/>
    </source>
</evidence>
<dbReference type="InterPro" id="IPR011990">
    <property type="entry name" value="TPR-like_helical_dom_sf"/>
</dbReference>
<keyword evidence="4" id="KW-0812">Transmembrane</keyword>
<dbReference type="PANTHER" id="PTHR43280:SF34">
    <property type="entry name" value="ARAC-FAMILY TRANSCRIPTIONAL REGULATOR"/>
    <property type="match status" value="1"/>
</dbReference>
<dbReference type="Gene3D" id="1.10.10.60">
    <property type="entry name" value="Homeodomain-like"/>
    <property type="match status" value="2"/>
</dbReference>
<keyword evidence="1" id="KW-0805">Transcription regulation</keyword>
<keyword evidence="2" id="KW-0238">DNA-binding</keyword>
<dbReference type="Pfam" id="PF12833">
    <property type="entry name" value="HTH_18"/>
    <property type="match status" value="1"/>
</dbReference>
<proteinExistence type="predicted"/>
<dbReference type="PROSITE" id="PS01124">
    <property type="entry name" value="HTH_ARAC_FAMILY_2"/>
    <property type="match status" value="1"/>
</dbReference>
<feature type="transmembrane region" description="Helical" evidence="4">
    <location>
        <begin position="342"/>
        <end position="362"/>
    </location>
</feature>
<dbReference type="PANTHER" id="PTHR43280">
    <property type="entry name" value="ARAC-FAMILY TRANSCRIPTIONAL REGULATOR"/>
    <property type="match status" value="1"/>
</dbReference>
<gene>
    <name evidence="6" type="ORF">C1634_001710</name>
</gene>
<keyword evidence="3" id="KW-0804">Transcription</keyword>
<sequence>MRENKNTYAMKKKIIHFFFLIISIFTFAQKFDFEGQYRYARMLSSKNPDSSEIVLNKIIDSAQRRNLPEFLAKAYYLKSFNSYLKSDAEKSLDFADKALKVSIKSDYSIGKALAYRMQGTQYAKLGLLKESSKSLRNALAEVKNNNTEEGHELKGMIFNSFLILLNKNQYKEKEYYSTGAIQEFKKLKNVTRRNELLISAYTNMGYNLSEVKKFKEAKYYFANALSLVGESNYYLRANILNDIGFSFSKQNKPDSAVLYYQKSLAIVDQYGFNEKKIEVTKHLEEAYALLHDDSNTEKYKIENLTLKDSIAYNKAMAVNKTLSKKEESFHQQLNESHSTSKGLIIACLALILVLGAAIFNTIRLRKKHKETVAKIYREGISPVVYEEDPQEASEDIQTKNTSTPIEIKISPEVEENILDGLKIFEENLEFNNKNISRYNLANTLNINTKYLSTVIKRYKKFNFNQYINHLRINYIVNQLKNEPQYRKYKINHLAEITGYSSHSAFSLEFKKITGLHPSAFIKTLDEIS</sequence>
<evidence type="ECO:0000313" key="7">
    <source>
        <dbReference type="Proteomes" id="UP000236413"/>
    </source>
</evidence>
<dbReference type="EMBL" id="PPEG02000001">
    <property type="protein sequence ID" value="PWN65485.1"/>
    <property type="molecule type" value="Genomic_DNA"/>
</dbReference>
<dbReference type="GO" id="GO:0003700">
    <property type="term" value="F:DNA-binding transcription factor activity"/>
    <property type="evidence" value="ECO:0007669"/>
    <property type="project" value="InterPro"/>
</dbReference>
<evidence type="ECO:0000313" key="6">
    <source>
        <dbReference type="EMBL" id="PWN65485.1"/>
    </source>
</evidence>
<evidence type="ECO:0000259" key="5">
    <source>
        <dbReference type="PROSITE" id="PS01124"/>
    </source>
</evidence>
<dbReference type="InterPro" id="IPR009057">
    <property type="entry name" value="Homeodomain-like_sf"/>
</dbReference>
<dbReference type="AlphaFoldDB" id="A0A316WW62"/>
<dbReference type="Pfam" id="PF13424">
    <property type="entry name" value="TPR_12"/>
    <property type="match status" value="1"/>
</dbReference>
<dbReference type="Gene3D" id="1.25.40.10">
    <property type="entry name" value="Tetratricopeptide repeat domain"/>
    <property type="match status" value="1"/>
</dbReference>
<dbReference type="Proteomes" id="UP000236413">
    <property type="component" value="Unassembled WGS sequence"/>
</dbReference>
<evidence type="ECO:0000256" key="1">
    <source>
        <dbReference type="ARBA" id="ARBA00023015"/>
    </source>
</evidence>
<comment type="caution">
    <text evidence="6">The sequence shown here is derived from an EMBL/GenBank/DDBJ whole genome shotgun (WGS) entry which is preliminary data.</text>
</comment>
<dbReference type="SUPFAM" id="SSF48452">
    <property type="entry name" value="TPR-like"/>
    <property type="match status" value="2"/>
</dbReference>
<dbReference type="SMART" id="SM00028">
    <property type="entry name" value="TPR"/>
    <property type="match status" value="4"/>
</dbReference>
<feature type="domain" description="HTH araC/xylS-type" evidence="5">
    <location>
        <begin position="418"/>
        <end position="523"/>
    </location>
</feature>
<name>A0A316WW62_9FLAO</name>
<keyword evidence="4" id="KW-0472">Membrane</keyword>
<reference evidence="6 7" key="1">
    <citation type="submission" date="2018-04" db="EMBL/GenBank/DDBJ databases">
        <title>Chryseobacterium oncorhynchi 701B-08T from rainbow trout, and Chryseobacterium viscerum 687B-08T from diseased fish.</title>
        <authorList>
            <person name="Jeong J.-J."/>
            <person name="Lee Y.J."/>
            <person name="Pathiraja D."/>
            <person name="Park B."/>
            <person name="Choi I.-G."/>
            <person name="Kim K.D."/>
        </authorList>
    </citation>
    <scope>NUCLEOTIDE SEQUENCE [LARGE SCALE GENOMIC DNA]</scope>
    <source>
        <strain evidence="6 7">687B-08</strain>
    </source>
</reference>
<accession>A0A316WW62</accession>
<dbReference type="InterPro" id="IPR018060">
    <property type="entry name" value="HTH_AraC"/>
</dbReference>
<evidence type="ECO:0000256" key="3">
    <source>
        <dbReference type="ARBA" id="ARBA00023163"/>
    </source>
</evidence>
<dbReference type="SMART" id="SM00342">
    <property type="entry name" value="HTH_ARAC"/>
    <property type="match status" value="1"/>
</dbReference>
<dbReference type="SUPFAM" id="SSF46689">
    <property type="entry name" value="Homeodomain-like"/>
    <property type="match status" value="1"/>
</dbReference>
<organism evidence="6 7">
    <name type="scientific">Chryseobacterium viscerum</name>
    <dbReference type="NCBI Taxonomy" id="1037377"/>
    <lineage>
        <taxon>Bacteria</taxon>
        <taxon>Pseudomonadati</taxon>
        <taxon>Bacteroidota</taxon>
        <taxon>Flavobacteriia</taxon>
        <taxon>Flavobacteriales</taxon>
        <taxon>Weeksellaceae</taxon>
        <taxon>Chryseobacterium group</taxon>
        <taxon>Chryseobacterium</taxon>
    </lineage>
</organism>
<dbReference type="InterPro" id="IPR019734">
    <property type="entry name" value="TPR_rpt"/>
</dbReference>
<protein>
    <recommendedName>
        <fullName evidence="5">HTH araC/xylS-type domain-containing protein</fullName>
    </recommendedName>
</protein>
<evidence type="ECO:0000256" key="4">
    <source>
        <dbReference type="SAM" id="Phobius"/>
    </source>
</evidence>
<keyword evidence="4" id="KW-1133">Transmembrane helix</keyword>